<dbReference type="Proteomes" id="UP000178495">
    <property type="component" value="Unassembled WGS sequence"/>
</dbReference>
<organism evidence="12 13">
    <name type="scientific">Candidatus Liptonbacteria bacterium RIFCSPLOWO2_01_FULL_56_20</name>
    <dbReference type="NCBI Taxonomy" id="1798652"/>
    <lineage>
        <taxon>Bacteria</taxon>
        <taxon>Candidatus Liptoniibacteriota</taxon>
    </lineage>
</organism>
<dbReference type="Gene3D" id="3.40.50.720">
    <property type="entry name" value="NAD(P)-binding Rossmann-like Domain"/>
    <property type="match status" value="1"/>
</dbReference>
<dbReference type="InterPro" id="IPR020631">
    <property type="entry name" value="THF_DH/CycHdrlase_NAD-bd_dom"/>
</dbReference>
<dbReference type="InterPro" id="IPR036291">
    <property type="entry name" value="NAD(P)-bd_dom_sf"/>
</dbReference>
<dbReference type="InterPro" id="IPR020630">
    <property type="entry name" value="THF_DH/CycHdrlase_cat_dom"/>
</dbReference>
<dbReference type="GO" id="GO:0006164">
    <property type="term" value="P:purine nucleotide biosynthetic process"/>
    <property type="evidence" value="ECO:0007669"/>
    <property type="project" value="UniProtKB-KW"/>
</dbReference>
<dbReference type="PRINTS" id="PR00085">
    <property type="entry name" value="THFDHDRGNASE"/>
</dbReference>
<evidence type="ECO:0000256" key="6">
    <source>
        <dbReference type="ARBA" id="ARBA00023002"/>
    </source>
</evidence>
<evidence type="ECO:0000259" key="10">
    <source>
        <dbReference type="Pfam" id="PF00763"/>
    </source>
</evidence>
<dbReference type="AlphaFoldDB" id="A0A1G2CKH7"/>
<gene>
    <name evidence="12" type="ORF">A3A43_00115</name>
</gene>
<keyword evidence="3" id="KW-0658">Purine biosynthesis</keyword>
<keyword evidence="4" id="KW-0378">Hydrolase</keyword>
<dbReference type="STRING" id="1798652.A3A43_00115"/>
<comment type="caution">
    <text evidence="12">The sequence shown here is derived from an EMBL/GenBank/DDBJ whole genome shotgun (WGS) entry which is preliminary data.</text>
</comment>
<keyword evidence="7" id="KW-0486">Methionine biosynthesis</keyword>
<reference evidence="12 13" key="1">
    <citation type="journal article" date="2016" name="Nat. Commun.">
        <title>Thousands of microbial genomes shed light on interconnected biogeochemical processes in an aquifer system.</title>
        <authorList>
            <person name="Anantharaman K."/>
            <person name="Brown C.T."/>
            <person name="Hug L.A."/>
            <person name="Sharon I."/>
            <person name="Castelle C.J."/>
            <person name="Probst A.J."/>
            <person name="Thomas B.C."/>
            <person name="Singh A."/>
            <person name="Wilkins M.J."/>
            <person name="Karaoz U."/>
            <person name="Brodie E.L."/>
            <person name="Williams K.H."/>
            <person name="Hubbard S.S."/>
            <person name="Banfield J.F."/>
        </authorList>
    </citation>
    <scope>NUCLEOTIDE SEQUENCE [LARGE SCALE GENOMIC DNA]</scope>
</reference>
<name>A0A1G2CKH7_9BACT</name>
<evidence type="ECO:0000313" key="13">
    <source>
        <dbReference type="Proteomes" id="UP000178495"/>
    </source>
</evidence>
<evidence type="ECO:0000256" key="9">
    <source>
        <dbReference type="SAM" id="Phobius"/>
    </source>
</evidence>
<keyword evidence="9" id="KW-0812">Transmembrane</keyword>
<proteinExistence type="predicted"/>
<accession>A0A1G2CKH7</accession>
<evidence type="ECO:0000256" key="4">
    <source>
        <dbReference type="ARBA" id="ARBA00022801"/>
    </source>
</evidence>
<evidence type="ECO:0000256" key="3">
    <source>
        <dbReference type="ARBA" id="ARBA00022755"/>
    </source>
</evidence>
<keyword evidence="9" id="KW-0472">Membrane</keyword>
<dbReference type="GO" id="GO:0004477">
    <property type="term" value="F:methenyltetrahydrofolate cyclohydrolase activity"/>
    <property type="evidence" value="ECO:0007669"/>
    <property type="project" value="TreeGrafter"/>
</dbReference>
<feature type="transmembrane region" description="Helical" evidence="9">
    <location>
        <begin position="151"/>
        <end position="170"/>
    </location>
</feature>
<protein>
    <recommendedName>
        <fullName evidence="14">Methenyltetrahydrofolate cyclohydrolase</fullName>
    </recommendedName>
</protein>
<evidence type="ECO:0000259" key="11">
    <source>
        <dbReference type="Pfam" id="PF02882"/>
    </source>
</evidence>
<dbReference type="GO" id="GO:0035999">
    <property type="term" value="P:tetrahydrofolate interconversion"/>
    <property type="evidence" value="ECO:0007669"/>
    <property type="project" value="TreeGrafter"/>
</dbReference>
<feature type="domain" description="Tetrahydrofolate dehydrogenase/cyclohydrolase NAD(P)-binding" evidence="11">
    <location>
        <begin position="135"/>
        <end position="267"/>
    </location>
</feature>
<keyword evidence="8" id="KW-0511">Multifunctional enzyme</keyword>
<dbReference type="Gene3D" id="3.40.50.10860">
    <property type="entry name" value="Leucine Dehydrogenase, chain A, domain 1"/>
    <property type="match status" value="1"/>
</dbReference>
<dbReference type="EMBL" id="MHLC01000020">
    <property type="protein sequence ID" value="OGZ01151.1"/>
    <property type="molecule type" value="Genomic_DNA"/>
</dbReference>
<dbReference type="SUPFAM" id="SSF53223">
    <property type="entry name" value="Aminoacid dehydrogenase-like, N-terminal domain"/>
    <property type="match status" value="1"/>
</dbReference>
<dbReference type="PANTHER" id="PTHR48099">
    <property type="entry name" value="C-1-TETRAHYDROFOLATE SYNTHASE, CYTOPLASMIC-RELATED"/>
    <property type="match status" value="1"/>
</dbReference>
<feature type="domain" description="Tetrahydrofolate dehydrogenase/cyclohydrolase catalytic" evidence="10">
    <location>
        <begin position="4"/>
        <end position="112"/>
    </location>
</feature>
<keyword evidence="5" id="KW-0521">NADP</keyword>
<evidence type="ECO:0008006" key="14">
    <source>
        <dbReference type="Google" id="ProtNLM"/>
    </source>
</evidence>
<dbReference type="Pfam" id="PF00763">
    <property type="entry name" value="THF_DHG_CYH"/>
    <property type="match status" value="1"/>
</dbReference>
<evidence type="ECO:0000256" key="1">
    <source>
        <dbReference type="ARBA" id="ARBA00004777"/>
    </source>
</evidence>
<dbReference type="Pfam" id="PF02882">
    <property type="entry name" value="THF_DHG_CYH_C"/>
    <property type="match status" value="1"/>
</dbReference>
<dbReference type="GO" id="GO:0004488">
    <property type="term" value="F:methylenetetrahydrofolate dehydrogenase (NADP+) activity"/>
    <property type="evidence" value="ECO:0007669"/>
    <property type="project" value="InterPro"/>
</dbReference>
<comment type="pathway">
    <text evidence="1">One-carbon metabolism; tetrahydrofolate interconversion.</text>
</comment>
<evidence type="ECO:0000256" key="7">
    <source>
        <dbReference type="ARBA" id="ARBA00023167"/>
    </source>
</evidence>
<evidence type="ECO:0000256" key="2">
    <source>
        <dbReference type="ARBA" id="ARBA00022563"/>
    </source>
</evidence>
<dbReference type="PANTHER" id="PTHR48099:SF5">
    <property type="entry name" value="C-1-TETRAHYDROFOLATE SYNTHASE, CYTOPLASMIC"/>
    <property type="match status" value="1"/>
</dbReference>
<evidence type="ECO:0000256" key="5">
    <source>
        <dbReference type="ARBA" id="ARBA00022857"/>
    </source>
</evidence>
<dbReference type="InterPro" id="IPR000672">
    <property type="entry name" value="THF_DH/CycHdrlase"/>
</dbReference>
<keyword evidence="9" id="KW-1133">Transmembrane helix</keyword>
<keyword evidence="6" id="KW-0560">Oxidoreductase</keyword>
<evidence type="ECO:0000313" key="12">
    <source>
        <dbReference type="EMBL" id="OGZ01151.1"/>
    </source>
</evidence>
<keyword evidence="7" id="KW-0028">Amino-acid biosynthesis</keyword>
<dbReference type="GO" id="GO:0009086">
    <property type="term" value="P:methionine biosynthetic process"/>
    <property type="evidence" value="ECO:0007669"/>
    <property type="project" value="UniProtKB-KW"/>
</dbReference>
<dbReference type="InterPro" id="IPR046346">
    <property type="entry name" value="Aminoacid_DH-like_N_sf"/>
</dbReference>
<dbReference type="SUPFAM" id="SSF51735">
    <property type="entry name" value="NAD(P)-binding Rossmann-fold domains"/>
    <property type="match status" value="1"/>
</dbReference>
<keyword evidence="2" id="KW-0554">One-carbon metabolism</keyword>
<evidence type="ECO:0000256" key="8">
    <source>
        <dbReference type="ARBA" id="ARBA00023268"/>
    </source>
</evidence>
<sequence>MAIIDGRKIAGEILDALKLRTKPEKFFGAALVGDDSASLSFLRQKEKAAKALGIDFRLYKLAADMTTDELRRKIGRLAGASTCGGFIVQLPLPGHINRRYVLNAVPAPKDVDVLSEPSRRAFAVGKNPILPPAVAAADEIMRRQGKRLSELSVAVIGAGFLVGGPIRVWLEPRIKKLHAFDEHTENLQDKLAEADFVISGAGSPKLFRAKHLKKGAVVIDFGSGLLDGRVAGDFDPEGSEAKDVAYTPTPGGTGPILVAKLFENFYTLNPSA</sequence>
<dbReference type="GO" id="GO:0005829">
    <property type="term" value="C:cytosol"/>
    <property type="evidence" value="ECO:0007669"/>
    <property type="project" value="TreeGrafter"/>
</dbReference>